<dbReference type="OrthoDB" id="5855498at2759"/>
<proteinExistence type="predicted"/>
<name>A0A0B1SAK9_OESDE</name>
<evidence type="ECO:0000313" key="1">
    <source>
        <dbReference type="EMBL" id="KHJ80931.1"/>
    </source>
</evidence>
<sequence>MSELADAMLLYALARNRSTSAGYPNPTGTELAQFASGTFEGFSGTVVINENLTRDPVFLIYGLDANDQQTVLMKITENVADNSTALLEVLQPQSVIWATHGGSPPLNRPKCDFD</sequence>
<protein>
    <recommendedName>
        <fullName evidence="3">Receptor ligand binding region domain-containing protein</fullName>
    </recommendedName>
</protein>
<feature type="non-terminal residue" evidence="1">
    <location>
        <position position="114"/>
    </location>
</feature>
<dbReference type="EMBL" id="KN596574">
    <property type="protein sequence ID" value="KHJ80931.1"/>
    <property type="molecule type" value="Genomic_DNA"/>
</dbReference>
<gene>
    <name evidence="1" type="ORF">OESDEN_19388</name>
</gene>
<evidence type="ECO:0008006" key="3">
    <source>
        <dbReference type="Google" id="ProtNLM"/>
    </source>
</evidence>
<dbReference type="Gene3D" id="3.40.50.2300">
    <property type="match status" value="1"/>
</dbReference>
<accession>A0A0B1SAK9</accession>
<organism evidence="1 2">
    <name type="scientific">Oesophagostomum dentatum</name>
    <name type="common">Nodular worm</name>
    <dbReference type="NCBI Taxonomy" id="61180"/>
    <lineage>
        <taxon>Eukaryota</taxon>
        <taxon>Metazoa</taxon>
        <taxon>Ecdysozoa</taxon>
        <taxon>Nematoda</taxon>
        <taxon>Chromadorea</taxon>
        <taxon>Rhabditida</taxon>
        <taxon>Rhabditina</taxon>
        <taxon>Rhabditomorpha</taxon>
        <taxon>Strongyloidea</taxon>
        <taxon>Strongylidae</taxon>
        <taxon>Oesophagostomum</taxon>
    </lineage>
</organism>
<evidence type="ECO:0000313" key="2">
    <source>
        <dbReference type="Proteomes" id="UP000053660"/>
    </source>
</evidence>
<reference evidence="1 2" key="1">
    <citation type="submission" date="2014-03" db="EMBL/GenBank/DDBJ databases">
        <title>Draft genome of the hookworm Oesophagostomum dentatum.</title>
        <authorList>
            <person name="Mitreva M."/>
        </authorList>
    </citation>
    <scope>NUCLEOTIDE SEQUENCE [LARGE SCALE GENOMIC DNA]</scope>
    <source>
        <strain evidence="1 2">OD-Hann</strain>
    </source>
</reference>
<dbReference type="InterPro" id="IPR028082">
    <property type="entry name" value="Peripla_BP_I"/>
</dbReference>
<dbReference type="AlphaFoldDB" id="A0A0B1SAK9"/>
<keyword evidence="2" id="KW-1185">Reference proteome</keyword>
<dbReference type="Proteomes" id="UP000053660">
    <property type="component" value="Unassembled WGS sequence"/>
</dbReference>
<dbReference type="SUPFAM" id="SSF53822">
    <property type="entry name" value="Periplasmic binding protein-like I"/>
    <property type="match status" value="1"/>
</dbReference>